<comment type="caution">
    <text evidence="3">The sequence shown here is derived from an EMBL/GenBank/DDBJ whole genome shotgun (WGS) entry which is preliminary data.</text>
</comment>
<keyword evidence="1 3" id="KW-0378">Hydrolase</keyword>
<dbReference type="PANTHER" id="PTHR48081:SF8">
    <property type="entry name" value="ALPHA_BETA HYDROLASE FOLD-3 DOMAIN-CONTAINING PROTEIN-RELATED"/>
    <property type="match status" value="1"/>
</dbReference>
<dbReference type="Pfam" id="PF07859">
    <property type="entry name" value="Abhydrolase_3"/>
    <property type="match status" value="1"/>
</dbReference>
<sequence>MLTIDPAVFDPSSVTPETQAVNDQIEAFLKDKPTIIDLGAPLIRELRAKGEGLLGKQPESKLARWETAKANGLEVPVRVIEAEGEKKGVYLHIHGGGGCIGTADTQDQLLERLAMRLQVAVVSVEYRLAPENPWPAGPDDCEAAAVWLFENAGAMFGTEKIIIGGESAGGHLAAVTILRMRDKHDKRFLGANLVYGAFDMRVTPSMRNWGPRNLILSTPIVEWFFAQQFPEGCGYEMDDPGVSPLLAKLDDLCPALFSVGTADPLIDDTLMMAPRWLAAGNRAELEIYPGGVHAFDHVPGLKIAEEHHERAYQFLEGCLA</sequence>
<dbReference type="RefSeq" id="WP_173199448.1">
    <property type="nucleotide sequence ID" value="NZ_JABFCX010000003.1"/>
</dbReference>
<dbReference type="SUPFAM" id="SSF53474">
    <property type="entry name" value="alpha/beta-Hydrolases"/>
    <property type="match status" value="1"/>
</dbReference>
<feature type="domain" description="Alpha/beta hydrolase fold-3" evidence="2">
    <location>
        <begin position="91"/>
        <end position="295"/>
    </location>
</feature>
<accession>A0A7Y3W5K3</accession>
<evidence type="ECO:0000259" key="2">
    <source>
        <dbReference type="Pfam" id="PF07859"/>
    </source>
</evidence>
<dbReference type="InterPro" id="IPR050300">
    <property type="entry name" value="GDXG_lipolytic_enzyme"/>
</dbReference>
<keyword evidence="4" id="KW-1185">Reference proteome</keyword>
<organism evidence="3 4">
    <name type="scientific">Parvularcula mediterranea</name>
    <dbReference type="NCBI Taxonomy" id="2732508"/>
    <lineage>
        <taxon>Bacteria</taxon>
        <taxon>Pseudomonadati</taxon>
        <taxon>Pseudomonadota</taxon>
        <taxon>Alphaproteobacteria</taxon>
        <taxon>Parvularculales</taxon>
        <taxon>Parvularculaceae</taxon>
        <taxon>Parvularcula</taxon>
    </lineage>
</organism>
<gene>
    <name evidence="3" type="ORF">HK107_10335</name>
</gene>
<dbReference type="AlphaFoldDB" id="A0A7Y3W5K3"/>
<dbReference type="InterPro" id="IPR029058">
    <property type="entry name" value="AB_hydrolase_fold"/>
</dbReference>
<reference evidence="3 4" key="1">
    <citation type="submission" date="2020-05" db="EMBL/GenBank/DDBJ databases">
        <title>Parvularcula mediterraneae sp. nov., isolated from polypropylene straw from shallow seawater of the seashore of Laganas in Zakynthos island, Greece.</title>
        <authorList>
            <person name="Szabo I."/>
            <person name="Al-Omari J."/>
            <person name="Rado J."/>
            <person name="Szerdahelyi G.S."/>
        </authorList>
    </citation>
    <scope>NUCLEOTIDE SEQUENCE [LARGE SCALE GENOMIC DNA]</scope>
    <source>
        <strain evidence="3 4">ZS-1/3</strain>
    </source>
</reference>
<evidence type="ECO:0000313" key="3">
    <source>
        <dbReference type="EMBL" id="NNU16719.1"/>
    </source>
</evidence>
<name>A0A7Y3W5K3_9PROT</name>
<dbReference type="GO" id="GO:0016787">
    <property type="term" value="F:hydrolase activity"/>
    <property type="evidence" value="ECO:0007669"/>
    <property type="project" value="UniProtKB-KW"/>
</dbReference>
<evidence type="ECO:0000313" key="4">
    <source>
        <dbReference type="Proteomes" id="UP000536835"/>
    </source>
</evidence>
<dbReference type="Gene3D" id="3.40.50.1820">
    <property type="entry name" value="alpha/beta hydrolase"/>
    <property type="match status" value="1"/>
</dbReference>
<dbReference type="InterPro" id="IPR013094">
    <property type="entry name" value="AB_hydrolase_3"/>
</dbReference>
<dbReference type="PANTHER" id="PTHR48081">
    <property type="entry name" value="AB HYDROLASE SUPERFAMILY PROTEIN C4A8.06C"/>
    <property type="match status" value="1"/>
</dbReference>
<protein>
    <submittedName>
        <fullName evidence="3">Alpha/beta hydrolase</fullName>
    </submittedName>
</protein>
<dbReference type="Proteomes" id="UP000536835">
    <property type="component" value="Unassembled WGS sequence"/>
</dbReference>
<evidence type="ECO:0000256" key="1">
    <source>
        <dbReference type="ARBA" id="ARBA00022801"/>
    </source>
</evidence>
<proteinExistence type="predicted"/>
<dbReference type="EMBL" id="JABFCX010000003">
    <property type="protein sequence ID" value="NNU16719.1"/>
    <property type="molecule type" value="Genomic_DNA"/>
</dbReference>